<feature type="transmembrane region" description="Helical" evidence="1">
    <location>
        <begin position="20"/>
        <end position="39"/>
    </location>
</feature>
<organism evidence="2 3">
    <name type="scientific">Pristionchus fissidentatus</name>
    <dbReference type="NCBI Taxonomy" id="1538716"/>
    <lineage>
        <taxon>Eukaryota</taxon>
        <taxon>Metazoa</taxon>
        <taxon>Ecdysozoa</taxon>
        <taxon>Nematoda</taxon>
        <taxon>Chromadorea</taxon>
        <taxon>Rhabditida</taxon>
        <taxon>Rhabditina</taxon>
        <taxon>Diplogasteromorpha</taxon>
        <taxon>Diplogasteroidea</taxon>
        <taxon>Neodiplogasteridae</taxon>
        <taxon>Pristionchus</taxon>
    </lineage>
</organism>
<keyword evidence="3" id="KW-1185">Reference proteome</keyword>
<feature type="non-terminal residue" evidence="2">
    <location>
        <position position="171"/>
    </location>
</feature>
<evidence type="ECO:0000313" key="2">
    <source>
        <dbReference type="EMBL" id="GMT21819.1"/>
    </source>
</evidence>
<sequence length="171" mass="19124">VMTNLTVNPFWFYFMPVYQHTVGATTHFISALAILLIIKKTPKPGRPLARYLLLMQLGILSIDFNFGLLFAPIPFFPAIAGMCNGVLCTTFGFSGHVGLVLMFFTVSYMSVCALYCFHFKYVTIRAMVASKPVSVMNSCIFRIVIFIIYTIPCVSLIPVYSSMEAGPEYVK</sequence>
<dbReference type="PANTHER" id="PTHR45830">
    <property type="entry name" value="SERPENTINE RECEPTOR, CLASS I"/>
    <property type="match status" value="1"/>
</dbReference>
<feature type="non-terminal residue" evidence="2">
    <location>
        <position position="1"/>
    </location>
</feature>
<keyword evidence="1" id="KW-0812">Transmembrane</keyword>
<evidence type="ECO:0000313" key="3">
    <source>
        <dbReference type="Proteomes" id="UP001432322"/>
    </source>
</evidence>
<proteinExistence type="predicted"/>
<comment type="caution">
    <text evidence="2">The sequence shown here is derived from an EMBL/GenBank/DDBJ whole genome shotgun (WGS) entry which is preliminary data.</text>
</comment>
<protein>
    <recommendedName>
        <fullName evidence="4">G protein-coupled receptor</fullName>
    </recommendedName>
</protein>
<keyword evidence="1" id="KW-1133">Transmembrane helix</keyword>
<dbReference type="Pfam" id="PF10327">
    <property type="entry name" value="7TM_GPCR_Sri"/>
    <property type="match status" value="1"/>
</dbReference>
<dbReference type="AlphaFoldDB" id="A0AAV5VVM4"/>
<accession>A0AAV5VVM4</accession>
<evidence type="ECO:0008006" key="4">
    <source>
        <dbReference type="Google" id="ProtNLM"/>
    </source>
</evidence>
<dbReference type="PANTHER" id="PTHR45830:SF15">
    <property type="entry name" value="SERPENTINE RECEPTOR, CLASS I"/>
    <property type="match status" value="1"/>
</dbReference>
<dbReference type="Proteomes" id="UP001432322">
    <property type="component" value="Unassembled WGS sequence"/>
</dbReference>
<reference evidence="2" key="1">
    <citation type="submission" date="2023-10" db="EMBL/GenBank/DDBJ databases">
        <title>Genome assembly of Pristionchus species.</title>
        <authorList>
            <person name="Yoshida K."/>
            <person name="Sommer R.J."/>
        </authorList>
    </citation>
    <scope>NUCLEOTIDE SEQUENCE</scope>
    <source>
        <strain evidence="2">RS5133</strain>
    </source>
</reference>
<gene>
    <name evidence="2" type="ORF">PFISCL1PPCAC_13116</name>
</gene>
<feature type="transmembrane region" description="Helical" evidence="1">
    <location>
        <begin position="93"/>
        <end position="118"/>
    </location>
</feature>
<keyword evidence="1" id="KW-0472">Membrane</keyword>
<evidence type="ECO:0000256" key="1">
    <source>
        <dbReference type="SAM" id="Phobius"/>
    </source>
</evidence>
<dbReference type="EMBL" id="BTSY01000004">
    <property type="protein sequence ID" value="GMT21819.1"/>
    <property type="molecule type" value="Genomic_DNA"/>
</dbReference>
<feature type="transmembrane region" description="Helical" evidence="1">
    <location>
        <begin position="139"/>
        <end position="161"/>
    </location>
</feature>
<dbReference type="InterPro" id="IPR019429">
    <property type="entry name" value="7TM_GPCR_serpentine_rcpt_Sri"/>
</dbReference>
<name>A0AAV5VVM4_9BILA</name>
<feature type="transmembrane region" description="Helical" evidence="1">
    <location>
        <begin position="51"/>
        <end position="73"/>
    </location>
</feature>